<evidence type="ECO:0000313" key="3">
    <source>
        <dbReference type="EMBL" id="KAE8076141.1"/>
    </source>
</evidence>
<protein>
    <recommendedName>
        <fullName evidence="5">Pentatricopeptide repeat-containing protein</fullName>
    </recommendedName>
</protein>
<dbReference type="PANTHER" id="PTHR24015">
    <property type="entry name" value="OS07G0578800 PROTEIN-RELATED"/>
    <property type="match status" value="1"/>
</dbReference>
<feature type="repeat" description="PPR" evidence="2">
    <location>
        <begin position="305"/>
        <end position="340"/>
    </location>
</feature>
<gene>
    <name evidence="3" type="ORF">FH972_014807</name>
</gene>
<name>A0A5N6REG5_9ROSI</name>
<dbReference type="InterPro" id="IPR011990">
    <property type="entry name" value="TPR-like_helical_dom_sf"/>
</dbReference>
<dbReference type="OrthoDB" id="879807at2759"/>
<proteinExistence type="predicted"/>
<dbReference type="EMBL" id="CM017326">
    <property type="protein sequence ID" value="KAE8076141.1"/>
    <property type="molecule type" value="Genomic_DNA"/>
</dbReference>
<reference evidence="3 4" key="1">
    <citation type="submission" date="2019-06" db="EMBL/GenBank/DDBJ databases">
        <title>A chromosomal-level reference genome of Carpinus fangiana (Coryloideae, Betulaceae).</title>
        <authorList>
            <person name="Yang X."/>
            <person name="Wang Z."/>
            <person name="Zhang L."/>
            <person name="Hao G."/>
            <person name="Liu J."/>
            <person name="Yang Y."/>
        </authorList>
    </citation>
    <scope>NUCLEOTIDE SEQUENCE [LARGE SCALE GENOMIC DNA]</scope>
    <source>
        <strain evidence="3">Cfa_2016G</strain>
        <tissue evidence="3">Leaf</tissue>
    </source>
</reference>
<dbReference type="InterPro" id="IPR046960">
    <property type="entry name" value="PPR_At4g14850-like_plant"/>
</dbReference>
<feature type="repeat" description="PPR" evidence="2">
    <location>
        <begin position="165"/>
        <end position="199"/>
    </location>
</feature>
<evidence type="ECO:0000256" key="1">
    <source>
        <dbReference type="ARBA" id="ARBA00022737"/>
    </source>
</evidence>
<evidence type="ECO:0000313" key="4">
    <source>
        <dbReference type="Proteomes" id="UP000327013"/>
    </source>
</evidence>
<keyword evidence="1" id="KW-0677">Repeat</keyword>
<organism evidence="3 4">
    <name type="scientific">Carpinus fangiana</name>
    <dbReference type="NCBI Taxonomy" id="176857"/>
    <lineage>
        <taxon>Eukaryota</taxon>
        <taxon>Viridiplantae</taxon>
        <taxon>Streptophyta</taxon>
        <taxon>Embryophyta</taxon>
        <taxon>Tracheophyta</taxon>
        <taxon>Spermatophyta</taxon>
        <taxon>Magnoliopsida</taxon>
        <taxon>eudicotyledons</taxon>
        <taxon>Gunneridae</taxon>
        <taxon>Pentapetalae</taxon>
        <taxon>rosids</taxon>
        <taxon>fabids</taxon>
        <taxon>Fagales</taxon>
        <taxon>Betulaceae</taxon>
        <taxon>Carpinus</taxon>
    </lineage>
</organism>
<dbReference type="NCBIfam" id="TIGR00756">
    <property type="entry name" value="PPR"/>
    <property type="match status" value="4"/>
</dbReference>
<dbReference type="FunFam" id="1.25.40.10:FF:000996">
    <property type="entry name" value="Small kernel1"/>
    <property type="match status" value="1"/>
</dbReference>
<evidence type="ECO:0000256" key="2">
    <source>
        <dbReference type="PROSITE-ProRule" id="PRU00708"/>
    </source>
</evidence>
<dbReference type="Pfam" id="PF20431">
    <property type="entry name" value="E_motif"/>
    <property type="match status" value="1"/>
</dbReference>
<dbReference type="InterPro" id="IPR002885">
    <property type="entry name" value="PPR_rpt"/>
</dbReference>
<feature type="repeat" description="PPR" evidence="2">
    <location>
        <begin position="408"/>
        <end position="442"/>
    </location>
</feature>
<evidence type="ECO:0008006" key="5">
    <source>
        <dbReference type="Google" id="ProtNLM"/>
    </source>
</evidence>
<dbReference type="Pfam" id="PF13041">
    <property type="entry name" value="PPR_2"/>
    <property type="match status" value="3"/>
</dbReference>
<keyword evidence="4" id="KW-1185">Reference proteome</keyword>
<dbReference type="Pfam" id="PF01535">
    <property type="entry name" value="PPR"/>
    <property type="match status" value="2"/>
</dbReference>
<accession>A0A5N6REG5</accession>
<feature type="repeat" description="PPR" evidence="2">
    <location>
        <begin position="95"/>
        <end position="129"/>
    </location>
</feature>
<dbReference type="Gene3D" id="1.25.40.10">
    <property type="entry name" value="Tetratricopeptide repeat domain"/>
    <property type="match status" value="5"/>
</dbReference>
<dbReference type="Proteomes" id="UP000327013">
    <property type="component" value="Chromosome 6"/>
</dbReference>
<dbReference type="PANTHER" id="PTHR24015:SF898">
    <property type="entry name" value="OS07G0436600 PROTEIN"/>
    <property type="match status" value="1"/>
</dbReference>
<dbReference type="GO" id="GO:0009451">
    <property type="term" value="P:RNA modification"/>
    <property type="evidence" value="ECO:0007669"/>
    <property type="project" value="InterPro"/>
</dbReference>
<dbReference type="GO" id="GO:0003723">
    <property type="term" value="F:RNA binding"/>
    <property type="evidence" value="ECO:0007669"/>
    <property type="project" value="InterPro"/>
</dbReference>
<dbReference type="AlphaFoldDB" id="A0A5N6REG5"/>
<dbReference type="PROSITE" id="PS51375">
    <property type="entry name" value="PPR"/>
    <property type="match status" value="4"/>
</dbReference>
<sequence length="632" mass="70220">MLTGMTIFSARKTFALVTSRYYASATVLHTPFHLHSLQFAIDHQSLSLGLECHAQILTHGLGQNPFLATKLISVYAICGSPARSRLVFDSVELKNVYLWNSLINGYVKNRVYNLAFDSFNEMCCSDEMPDDYTLATLAKAFGEIGDSVAGKLIHGKSLRIGFVLDTVVANSLMSMYCKCGEFSESRKLFDEMAKRNSSSWNVIIAGYATSRGCSFDKELWQVVKYMQNDGVKPDGFTVSSLLSLFSGDSGRWDYGRELHCYIVKNGLDLGLGSDVHLGCCLIDMYSRSNKVVVGRRVFDRMRCRNVYAWTAMINGYVQDGASDKALILFHEMQVKDGVEPNRVSLVSILPACSSHGGLIGGKQIHGFAIRKELNHDVSLCNALIDMYSKCGSLDCARRVFEDDSFCKDAISWSSIISGYGLHGRGKEAIFLYEKMLQHGIKPDMITIVVVLSACGRSGLMTEGLNIYSSVINVYGIKPTVEICACVVDLFGRSGQLNQALDFIKSMPVEPGPSVWGALVNSSIMHGNSEMQDLAYRFLIQLEPKNPSNFISLSNLYASSRRWDVVAEVRTMMRERGLRKAPGCSWISINSKTYCFYVADKVHPCSNSIYEMLDYLVSMMKGAGYSPDIEYMV</sequence>
<dbReference type="FunFam" id="1.25.40.10:FF:000073">
    <property type="entry name" value="Pentatricopeptide repeat-containing protein chloroplastic"/>
    <property type="match status" value="1"/>
</dbReference>
<dbReference type="InterPro" id="IPR046848">
    <property type="entry name" value="E_motif"/>
</dbReference>